<organism evidence="2 3">
    <name type="scientific">Mytilus coruscus</name>
    <name type="common">Sea mussel</name>
    <dbReference type="NCBI Taxonomy" id="42192"/>
    <lineage>
        <taxon>Eukaryota</taxon>
        <taxon>Metazoa</taxon>
        <taxon>Spiralia</taxon>
        <taxon>Lophotrochozoa</taxon>
        <taxon>Mollusca</taxon>
        <taxon>Bivalvia</taxon>
        <taxon>Autobranchia</taxon>
        <taxon>Pteriomorphia</taxon>
        <taxon>Mytilida</taxon>
        <taxon>Mytiloidea</taxon>
        <taxon>Mytilidae</taxon>
        <taxon>Mytilinae</taxon>
        <taxon>Mytilus</taxon>
    </lineage>
</organism>
<reference evidence="2 3" key="1">
    <citation type="submission" date="2020-06" db="EMBL/GenBank/DDBJ databases">
        <authorList>
            <person name="Li R."/>
            <person name="Bekaert M."/>
        </authorList>
    </citation>
    <scope>NUCLEOTIDE SEQUENCE [LARGE SCALE GENOMIC DNA]</scope>
    <source>
        <strain evidence="3">wild</strain>
    </source>
</reference>
<accession>A0A6J8CGR3</accession>
<keyword evidence="3" id="KW-1185">Reference proteome</keyword>
<protein>
    <submittedName>
        <fullName evidence="2">Uncharacterized protein</fullName>
    </submittedName>
</protein>
<sequence>MTEFPCKYPCPWRNKTFLVYENGQSYDNNWKFSSDGQTSFFNEEELPCYQITERFLIFRLVSTDIFNCYTIFYDTESPLKFQFTQGESITLTNQTGELTDLCGTCGEGNDNVYEAVAPPVNSVPCNKPSTCTSRPWVVCNMSDIIPKEDCPVATTESPTTTTEQTTTITETTTTKEPTKTTKSHCGKKKHQHTK</sequence>
<dbReference type="Proteomes" id="UP000507470">
    <property type="component" value="Unassembled WGS sequence"/>
</dbReference>
<evidence type="ECO:0000313" key="3">
    <source>
        <dbReference type="Proteomes" id="UP000507470"/>
    </source>
</evidence>
<evidence type="ECO:0000256" key="1">
    <source>
        <dbReference type="SAM" id="MobiDB-lite"/>
    </source>
</evidence>
<feature type="compositionally biased region" description="Basic residues" evidence="1">
    <location>
        <begin position="181"/>
        <end position="194"/>
    </location>
</feature>
<dbReference type="AlphaFoldDB" id="A0A6J8CGR3"/>
<evidence type="ECO:0000313" key="2">
    <source>
        <dbReference type="EMBL" id="CAC5394237.1"/>
    </source>
</evidence>
<dbReference type="OrthoDB" id="6178341at2759"/>
<feature type="region of interest" description="Disordered" evidence="1">
    <location>
        <begin position="150"/>
        <end position="194"/>
    </location>
</feature>
<name>A0A6J8CGR3_MYTCO</name>
<gene>
    <name evidence="2" type="ORF">MCOR_29007</name>
</gene>
<dbReference type="EMBL" id="CACVKT020005265">
    <property type="protein sequence ID" value="CAC5394237.1"/>
    <property type="molecule type" value="Genomic_DNA"/>
</dbReference>
<proteinExistence type="predicted"/>
<feature type="compositionally biased region" description="Low complexity" evidence="1">
    <location>
        <begin position="154"/>
        <end position="175"/>
    </location>
</feature>